<dbReference type="GO" id="GO:0002161">
    <property type="term" value="F:aminoacyl-tRNA deacylase activity"/>
    <property type="evidence" value="ECO:0007669"/>
    <property type="project" value="UniProtKB-ARBA"/>
</dbReference>
<comment type="subcellular location">
    <subcellularLocation>
        <location evidence="2">Cytoplasm</location>
    </subcellularLocation>
</comment>
<evidence type="ECO:0000256" key="1">
    <source>
        <dbReference type="ARBA" id="ARBA00001947"/>
    </source>
</evidence>
<keyword evidence="6" id="KW-0378">Hydrolase</keyword>
<evidence type="ECO:0000256" key="2">
    <source>
        <dbReference type="ARBA" id="ARBA00004496"/>
    </source>
</evidence>
<organism evidence="6 7">
    <name type="scientific">Sediminicurvatus halobius</name>
    <dbReference type="NCBI Taxonomy" id="2182432"/>
    <lineage>
        <taxon>Bacteria</taxon>
        <taxon>Pseudomonadati</taxon>
        <taxon>Pseudomonadota</taxon>
        <taxon>Gammaproteobacteria</taxon>
        <taxon>Chromatiales</taxon>
        <taxon>Ectothiorhodospiraceae</taxon>
        <taxon>Sediminicurvatus</taxon>
    </lineage>
</organism>
<keyword evidence="7" id="KW-1185">Reference proteome</keyword>
<protein>
    <submittedName>
        <fullName evidence="6">Ala-tRNA(Pro) hydrolase</fullName>
    </submittedName>
</protein>
<dbReference type="AlphaFoldDB" id="A0A2U2MYG5"/>
<dbReference type="GO" id="GO:0046872">
    <property type="term" value="F:metal ion binding"/>
    <property type="evidence" value="ECO:0007669"/>
    <property type="project" value="UniProtKB-KW"/>
</dbReference>
<reference evidence="6 7" key="1">
    <citation type="submission" date="2018-05" db="EMBL/GenBank/DDBJ databases">
        <title>Spiribacter halobius sp. nov., a moderately halophilic bacterium isolated from marine solar saltern.</title>
        <authorList>
            <person name="Zheng W.-S."/>
            <person name="Lu D.-C."/>
            <person name="Du Z.-J."/>
        </authorList>
    </citation>
    <scope>NUCLEOTIDE SEQUENCE [LARGE SCALE GENOMIC DNA]</scope>
    <source>
        <strain evidence="6 7">E85</strain>
    </source>
</reference>
<comment type="cofactor">
    <cofactor evidence="1">
        <name>Zn(2+)</name>
        <dbReference type="ChEBI" id="CHEBI:29105"/>
    </cofactor>
</comment>
<dbReference type="InterPro" id="IPR051335">
    <property type="entry name" value="Alanyl-tRNA_Editing_Enzymes"/>
</dbReference>
<dbReference type="InterPro" id="IPR009000">
    <property type="entry name" value="Transl_B-barrel_sf"/>
</dbReference>
<sequence>MTELLYYRDPYARETAARVLAADEHGLVLDRTVCYVRGGGQPGDRARLRMAAGEVAVTDTLRGPDGRPRHVLPADAGMPAPGERVTVSLDWPRRHRHMRVHTALHLLVSLIPAGVTGGAIGEAEGRLDFDAADLALDVEALTAGLRALVAADHPVRVEYVDETLLDQRPELVRTMSVQPPRGTGQLRMVRIGEDVDYQPCGGTHVARTGEIGPVRVTAIRSKGRRNRRVTLALEAP</sequence>
<dbReference type="GO" id="GO:0005524">
    <property type="term" value="F:ATP binding"/>
    <property type="evidence" value="ECO:0007669"/>
    <property type="project" value="InterPro"/>
</dbReference>
<dbReference type="InterPro" id="IPR018163">
    <property type="entry name" value="Thr/Ala-tRNA-synth_IIc_edit"/>
</dbReference>
<name>A0A2U2MYG5_9GAMM</name>
<dbReference type="Proteomes" id="UP000245474">
    <property type="component" value="Unassembled WGS sequence"/>
</dbReference>
<dbReference type="PROSITE" id="PS50860">
    <property type="entry name" value="AA_TRNA_LIGASE_II_ALA"/>
    <property type="match status" value="1"/>
</dbReference>
<dbReference type="InterPro" id="IPR018165">
    <property type="entry name" value="Ala-tRNA-synth_IIc_core"/>
</dbReference>
<accession>A0A2U2MYG5</accession>
<evidence type="ECO:0000256" key="3">
    <source>
        <dbReference type="ARBA" id="ARBA00022723"/>
    </source>
</evidence>
<gene>
    <name evidence="6" type="ORF">DEM34_13845</name>
</gene>
<dbReference type="Gene3D" id="2.40.30.130">
    <property type="match status" value="1"/>
</dbReference>
<evidence type="ECO:0000313" key="6">
    <source>
        <dbReference type="EMBL" id="PWG62055.1"/>
    </source>
</evidence>
<dbReference type="InterPro" id="IPR012947">
    <property type="entry name" value="tRNA_SAD"/>
</dbReference>
<dbReference type="GO" id="GO:0004813">
    <property type="term" value="F:alanine-tRNA ligase activity"/>
    <property type="evidence" value="ECO:0007669"/>
    <property type="project" value="InterPro"/>
</dbReference>
<keyword evidence="4" id="KW-0862">Zinc</keyword>
<dbReference type="PANTHER" id="PTHR43462">
    <property type="entry name" value="ALANYL-TRNA EDITING PROTEIN"/>
    <property type="match status" value="1"/>
</dbReference>
<dbReference type="GO" id="GO:0006419">
    <property type="term" value="P:alanyl-tRNA aminoacylation"/>
    <property type="evidence" value="ECO:0007669"/>
    <property type="project" value="InterPro"/>
</dbReference>
<dbReference type="SMART" id="SM00863">
    <property type="entry name" value="tRNA_SAD"/>
    <property type="match status" value="1"/>
</dbReference>
<proteinExistence type="predicted"/>
<comment type="caution">
    <text evidence="6">The sequence shown here is derived from an EMBL/GenBank/DDBJ whole genome shotgun (WGS) entry which is preliminary data.</text>
</comment>
<dbReference type="SUPFAM" id="SSF50447">
    <property type="entry name" value="Translation proteins"/>
    <property type="match status" value="1"/>
</dbReference>
<evidence type="ECO:0000259" key="5">
    <source>
        <dbReference type="PROSITE" id="PS50860"/>
    </source>
</evidence>
<dbReference type="SUPFAM" id="SSF55186">
    <property type="entry name" value="ThrRS/AlaRS common domain"/>
    <property type="match status" value="1"/>
</dbReference>
<evidence type="ECO:0000313" key="7">
    <source>
        <dbReference type="Proteomes" id="UP000245474"/>
    </source>
</evidence>
<dbReference type="RefSeq" id="WP_109679412.1">
    <property type="nucleotide sequence ID" value="NZ_CP086615.1"/>
</dbReference>
<dbReference type="Pfam" id="PF07973">
    <property type="entry name" value="tRNA_SAD"/>
    <property type="match status" value="1"/>
</dbReference>
<dbReference type="EMBL" id="QFFI01000023">
    <property type="protein sequence ID" value="PWG62055.1"/>
    <property type="molecule type" value="Genomic_DNA"/>
</dbReference>
<dbReference type="PANTHER" id="PTHR43462:SF1">
    <property type="entry name" value="ALANYL-TRNA EDITING PROTEIN AARSD1"/>
    <property type="match status" value="1"/>
</dbReference>
<keyword evidence="3" id="KW-0479">Metal-binding</keyword>
<feature type="domain" description="Alanyl-transfer RNA synthetases family profile" evidence="5">
    <location>
        <begin position="1"/>
        <end position="236"/>
    </location>
</feature>
<dbReference type="OrthoDB" id="9812949at2"/>
<dbReference type="GO" id="GO:0005737">
    <property type="term" value="C:cytoplasm"/>
    <property type="evidence" value="ECO:0007669"/>
    <property type="project" value="UniProtKB-SubCell"/>
</dbReference>
<evidence type="ECO:0000256" key="4">
    <source>
        <dbReference type="ARBA" id="ARBA00022833"/>
    </source>
</evidence>
<dbReference type="Gene3D" id="3.30.980.10">
    <property type="entry name" value="Threonyl-trna Synthetase, Chain A, domain 2"/>
    <property type="match status" value="1"/>
</dbReference>
<dbReference type="GO" id="GO:0003676">
    <property type="term" value="F:nucleic acid binding"/>
    <property type="evidence" value="ECO:0007669"/>
    <property type="project" value="InterPro"/>
</dbReference>